<reference evidence="1 2" key="1">
    <citation type="submission" date="2024-07" db="EMBL/GenBank/DDBJ databases">
        <authorList>
            <person name="Ren Q."/>
        </authorList>
    </citation>
    <scope>NUCLEOTIDE SEQUENCE [LARGE SCALE GENOMIC DNA]</scope>
    <source>
        <strain evidence="1 2">REN37</strain>
    </source>
</reference>
<gene>
    <name evidence="1" type="ORF">AB5I84_05350</name>
</gene>
<dbReference type="RefSeq" id="WP_369454825.1">
    <property type="nucleotide sequence ID" value="NZ_JBGCUO010000001.1"/>
</dbReference>
<evidence type="ECO:0000313" key="1">
    <source>
        <dbReference type="EMBL" id="MEY1661574.1"/>
    </source>
</evidence>
<dbReference type="Proteomes" id="UP001562065">
    <property type="component" value="Unassembled WGS sequence"/>
</dbReference>
<name>A0ABV4AFF6_9GAMM</name>
<evidence type="ECO:0000313" key="2">
    <source>
        <dbReference type="Proteomes" id="UP001562065"/>
    </source>
</evidence>
<dbReference type="InterPro" id="IPR021251">
    <property type="entry name" value="DUF2793"/>
</dbReference>
<proteinExistence type="predicted"/>
<protein>
    <submittedName>
        <fullName evidence="1">DUF2793 domain-containing protein</fullName>
    </submittedName>
</protein>
<organism evidence="1 2">
    <name type="scientific">Isoalcanivorax beigongshangi</name>
    <dbReference type="NCBI Taxonomy" id="3238810"/>
    <lineage>
        <taxon>Bacteria</taxon>
        <taxon>Pseudomonadati</taxon>
        <taxon>Pseudomonadota</taxon>
        <taxon>Gammaproteobacteria</taxon>
        <taxon>Oceanospirillales</taxon>
        <taxon>Alcanivoracaceae</taxon>
        <taxon>Isoalcanivorax</taxon>
    </lineage>
</organism>
<dbReference type="Pfam" id="PF10983">
    <property type="entry name" value="DUF2793"/>
    <property type="match status" value="1"/>
</dbReference>
<keyword evidence="2" id="KW-1185">Reference proteome</keyword>
<accession>A0ABV4AFF6</accession>
<comment type="caution">
    <text evidence="1">The sequence shown here is derived from an EMBL/GenBank/DDBJ whole genome shotgun (WGS) entry which is preliminary data.</text>
</comment>
<dbReference type="EMBL" id="JBGCUO010000001">
    <property type="protein sequence ID" value="MEY1661574.1"/>
    <property type="molecule type" value="Genomic_DNA"/>
</dbReference>
<sequence length="108" mass="11401">MSTVNNGIPFVPENTVDPAAGLNQALNVVDALLQVQVQSVGENSPPSSLADGDRFVVGTAPTGAWAGRSGKLARWLNEGWDFYDAVIVVSKADDRLYIRAGSGWMPVG</sequence>